<reference evidence="2" key="2">
    <citation type="journal article" date="2015" name="Data Brief">
        <title>Shoot transcriptome of the giant reed, Arundo donax.</title>
        <authorList>
            <person name="Barrero R.A."/>
            <person name="Guerrero F.D."/>
            <person name="Moolhuijzen P."/>
            <person name="Goolsby J.A."/>
            <person name="Tidwell J."/>
            <person name="Bellgard S.E."/>
            <person name="Bellgard M.I."/>
        </authorList>
    </citation>
    <scope>NUCLEOTIDE SEQUENCE</scope>
    <source>
        <tissue evidence="2">Shoot tissue taken approximately 20 cm above the soil surface</tissue>
    </source>
</reference>
<proteinExistence type="predicted"/>
<evidence type="ECO:0000313" key="2">
    <source>
        <dbReference type="EMBL" id="JAD58095.1"/>
    </source>
</evidence>
<accession>A0A0A9BA93</accession>
<feature type="region of interest" description="Disordered" evidence="1">
    <location>
        <begin position="1"/>
        <end position="29"/>
    </location>
</feature>
<sequence length="29" mass="3289">MSAKSQELVDIPFHPRRQNNLPTKSIPAL</sequence>
<protein>
    <submittedName>
        <fullName evidence="2">Uncharacterized protein</fullName>
    </submittedName>
</protein>
<dbReference type="EMBL" id="GBRH01239800">
    <property type="protein sequence ID" value="JAD58095.1"/>
    <property type="molecule type" value="Transcribed_RNA"/>
</dbReference>
<reference evidence="2" key="1">
    <citation type="submission" date="2014-09" db="EMBL/GenBank/DDBJ databases">
        <authorList>
            <person name="Magalhaes I.L.F."/>
            <person name="Oliveira U."/>
            <person name="Santos F.R."/>
            <person name="Vidigal T.H.D.A."/>
            <person name="Brescovit A.D."/>
            <person name="Santos A.J."/>
        </authorList>
    </citation>
    <scope>NUCLEOTIDE SEQUENCE</scope>
    <source>
        <tissue evidence="2">Shoot tissue taken approximately 20 cm above the soil surface</tissue>
    </source>
</reference>
<name>A0A0A9BA93_ARUDO</name>
<dbReference type="AlphaFoldDB" id="A0A0A9BA93"/>
<evidence type="ECO:0000256" key="1">
    <source>
        <dbReference type="SAM" id="MobiDB-lite"/>
    </source>
</evidence>
<organism evidence="2">
    <name type="scientific">Arundo donax</name>
    <name type="common">Giant reed</name>
    <name type="synonym">Donax arundinaceus</name>
    <dbReference type="NCBI Taxonomy" id="35708"/>
    <lineage>
        <taxon>Eukaryota</taxon>
        <taxon>Viridiplantae</taxon>
        <taxon>Streptophyta</taxon>
        <taxon>Embryophyta</taxon>
        <taxon>Tracheophyta</taxon>
        <taxon>Spermatophyta</taxon>
        <taxon>Magnoliopsida</taxon>
        <taxon>Liliopsida</taxon>
        <taxon>Poales</taxon>
        <taxon>Poaceae</taxon>
        <taxon>PACMAD clade</taxon>
        <taxon>Arundinoideae</taxon>
        <taxon>Arundineae</taxon>
        <taxon>Arundo</taxon>
    </lineage>
</organism>